<feature type="signal peptide" evidence="1">
    <location>
        <begin position="1"/>
        <end position="22"/>
    </location>
</feature>
<dbReference type="Proteomes" id="UP000029516">
    <property type="component" value="Chromosome"/>
</dbReference>
<feature type="chain" id="PRO_5042863712" description="Common pilus major fimbrillin subunit EcpA" evidence="1">
    <location>
        <begin position="23"/>
        <end position="186"/>
    </location>
</feature>
<evidence type="ECO:0000313" key="2">
    <source>
        <dbReference type="EMBL" id="AIR61898.1"/>
    </source>
</evidence>
<organism evidence="2 3">
    <name type="scientific">Cedecea neteri</name>
    <dbReference type="NCBI Taxonomy" id="158822"/>
    <lineage>
        <taxon>Bacteria</taxon>
        <taxon>Pseudomonadati</taxon>
        <taxon>Pseudomonadota</taxon>
        <taxon>Gammaproteobacteria</taxon>
        <taxon>Enterobacterales</taxon>
        <taxon>Enterobacteriaceae</taxon>
        <taxon>Cedecea</taxon>
    </lineage>
</organism>
<dbReference type="EMBL" id="CP009458">
    <property type="protein sequence ID" value="AIR61898.1"/>
    <property type="molecule type" value="Genomic_DNA"/>
</dbReference>
<sequence>MRKKLLALSLLIGAAASAPAFAVDWNSDISSTAEAIVKVIQDTSVGITVGNQAELSGDIKAGTRLFTLVLRADSSTPAVVVLGASHNLLDSSGLLENSLATSDGATRNGILTAKLEGTGSGNYELINDAEYFPEGTAKNSGSYVFKMTDSVTNAYTITATSAKDVLASGLVSGLYAYNFVANSYTE</sequence>
<name>A0AAN0S5E6_9ENTR</name>
<proteinExistence type="predicted"/>
<evidence type="ECO:0000256" key="1">
    <source>
        <dbReference type="SAM" id="SignalP"/>
    </source>
</evidence>
<reference evidence="2 3" key="1">
    <citation type="submission" date="2014-09" db="EMBL/GenBank/DDBJ databases">
        <authorList>
            <person name="Chan K.-G."/>
        </authorList>
    </citation>
    <scope>NUCLEOTIDE SEQUENCE [LARGE SCALE GENOMIC DNA]</scope>
    <source>
        <strain evidence="2 3">M006</strain>
    </source>
</reference>
<evidence type="ECO:0008006" key="4">
    <source>
        <dbReference type="Google" id="ProtNLM"/>
    </source>
</evidence>
<protein>
    <recommendedName>
        <fullName evidence="4">Common pilus major fimbrillin subunit EcpA</fullName>
    </recommendedName>
</protein>
<dbReference type="AlphaFoldDB" id="A0AAN0S5E6"/>
<evidence type="ECO:0000313" key="3">
    <source>
        <dbReference type="Proteomes" id="UP000029516"/>
    </source>
</evidence>
<keyword evidence="1" id="KW-0732">Signal</keyword>
<accession>A0AAN0S5E6</accession>
<dbReference type="RefSeq" id="WP_039292492.1">
    <property type="nucleotide sequence ID" value="NZ_CP009458.1"/>
</dbReference>
<dbReference type="KEGG" id="cem:LH23_14945"/>
<gene>
    <name evidence="2" type="ORF">LH23_14945</name>
</gene>